<evidence type="ECO:0000313" key="1">
    <source>
        <dbReference type="EMBL" id="KAA9353044.1"/>
    </source>
</evidence>
<dbReference type="AlphaFoldDB" id="A0A5N1JCN7"/>
<protein>
    <submittedName>
        <fullName evidence="1">Uncharacterized protein</fullName>
    </submittedName>
</protein>
<dbReference type="Proteomes" id="UP000326344">
    <property type="component" value="Unassembled WGS sequence"/>
</dbReference>
<sequence length="129" mass="14418">MIVSKYILDVLKLLLDGDENGKAAKLQIPFLSDAEYEYTNGGGVFVSFLHSEEIFEHKLTKDDLVLNGVTIVSPELKIGADATVFLRDGIVDRLEIWSFDGNYPDHDLINYTLKQVWHDSSGSVIEASE</sequence>
<proteinExistence type="predicted"/>
<organism evidence="1 2">
    <name type="scientific">Larkinella humicola</name>
    <dbReference type="NCBI Taxonomy" id="2607654"/>
    <lineage>
        <taxon>Bacteria</taxon>
        <taxon>Pseudomonadati</taxon>
        <taxon>Bacteroidota</taxon>
        <taxon>Cytophagia</taxon>
        <taxon>Cytophagales</taxon>
        <taxon>Spirosomataceae</taxon>
        <taxon>Larkinella</taxon>
    </lineage>
</organism>
<dbReference type="EMBL" id="VTWS01000004">
    <property type="protein sequence ID" value="KAA9353044.1"/>
    <property type="molecule type" value="Genomic_DNA"/>
</dbReference>
<evidence type="ECO:0000313" key="2">
    <source>
        <dbReference type="Proteomes" id="UP000326344"/>
    </source>
</evidence>
<name>A0A5N1JCN7_9BACT</name>
<accession>A0A5N1JCN7</accession>
<reference evidence="1 2" key="1">
    <citation type="submission" date="2019-09" db="EMBL/GenBank/DDBJ databases">
        <title>Genome Sequence of Larkinella sp MA1.</title>
        <authorList>
            <person name="Srinivasan S."/>
        </authorList>
    </citation>
    <scope>NUCLEOTIDE SEQUENCE [LARGE SCALE GENOMIC DNA]</scope>
    <source>
        <strain evidence="1 2">MA1</strain>
    </source>
</reference>
<gene>
    <name evidence="1" type="ORF">F0P93_17875</name>
</gene>
<comment type="caution">
    <text evidence="1">The sequence shown here is derived from an EMBL/GenBank/DDBJ whole genome shotgun (WGS) entry which is preliminary data.</text>
</comment>
<dbReference type="RefSeq" id="WP_150878314.1">
    <property type="nucleotide sequence ID" value="NZ_VTWS01000004.1"/>
</dbReference>
<keyword evidence="2" id="KW-1185">Reference proteome</keyword>